<dbReference type="EMBL" id="JAEKNN010000022">
    <property type="protein sequence ID" value="MBJ7608645.1"/>
    <property type="molecule type" value="Genomic_DNA"/>
</dbReference>
<dbReference type="InterPro" id="IPR002838">
    <property type="entry name" value="AIM24"/>
</dbReference>
<evidence type="ECO:0000313" key="1">
    <source>
        <dbReference type="EMBL" id="MBJ7608645.1"/>
    </source>
</evidence>
<dbReference type="PANTHER" id="PTHR43657:SF1">
    <property type="entry name" value="ALTERED INHERITANCE OF MITOCHONDRIA PROTEIN 24, MITOCHONDRIAL"/>
    <property type="match status" value="1"/>
</dbReference>
<accession>A0A934NFI5</accession>
<reference evidence="1 2" key="1">
    <citation type="submission" date="2020-10" db="EMBL/GenBank/DDBJ databases">
        <title>Ca. Dormibacterota MAGs.</title>
        <authorList>
            <person name="Montgomery K."/>
        </authorList>
    </citation>
    <scope>NUCLEOTIDE SEQUENCE [LARGE SCALE GENOMIC DNA]</scope>
    <source>
        <strain evidence="1">Mitchell_Peninsula_5</strain>
    </source>
</reference>
<dbReference type="NCBIfam" id="TIGR00266">
    <property type="entry name" value="TIGR00266 family protein"/>
    <property type="match status" value="1"/>
</dbReference>
<dbReference type="InterPro" id="IPR016031">
    <property type="entry name" value="Trp_RNA-bd_attenuator-like_dom"/>
</dbReference>
<gene>
    <name evidence="1" type="ORF">JF887_04335</name>
</gene>
<dbReference type="AlphaFoldDB" id="A0A934NFI5"/>
<sequence>MDEKIIGTVMPVLELTLNPGEAIFAESGELSWMTSTIQMTTSTQYGGGGGVGGVFKRAMGGGSLFMTEYVAQGGPGMVAFAAKLPGQIFPLDVRPQPGFQFLGHRHAFVAGTHGVQVSMGFQQKLGAGVFGGDGFRLQKIGGQGRVWCELSGEVVTYDLRPGEEIKVHPGHVGLFQDTVQFNITTVKGIKNKIFGGDGLFLAQLIGPGRVWLQSLPLARLAAALNEYTMVQGAEAGAAAGVVGGLLRGIGT</sequence>
<dbReference type="PANTHER" id="PTHR43657">
    <property type="entry name" value="TRYPTOPHAN RNA-BINDING ATTENUATOR PROTEIN-LIKE PROTEIN"/>
    <property type="match status" value="1"/>
</dbReference>
<proteinExistence type="predicted"/>
<dbReference type="InterPro" id="IPR036983">
    <property type="entry name" value="AIM24_sf"/>
</dbReference>
<dbReference type="SUPFAM" id="SSF51219">
    <property type="entry name" value="TRAP-like"/>
    <property type="match status" value="1"/>
</dbReference>
<organism evidence="1 2">
    <name type="scientific">Candidatus Amunia macphersoniae</name>
    <dbReference type="NCBI Taxonomy" id="3127014"/>
    <lineage>
        <taxon>Bacteria</taxon>
        <taxon>Bacillati</taxon>
        <taxon>Candidatus Dormiibacterota</taxon>
        <taxon>Candidatus Dormibacteria</taxon>
        <taxon>Candidatus Aeolococcales</taxon>
        <taxon>Candidatus Aeolococcaceae</taxon>
        <taxon>Candidatus Amunia</taxon>
    </lineage>
</organism>
<protein>
    <submittedName>
        <fullName evidence="1">TIGR00266 family protein</fullName>
    </submittedName>
</protein>
<dbReference type="Proteomes" id="UP000614410">
    <property type="component" value="Unassembled WGS sequence"/>
</dbReference>
<dbReference type="Gene3D" id="3.60.160.10">
    <property type="entry name" value="Mitochondrial biogenesis AIM24"/>
    <property type="match status" value="1"/>
</dbReference>
<name>A0A934NFI5_9BACT</name>
<dbReference type="Pfam" id="PF01987">
    <property type="entry name" value="AIM24"/>
    <property type="match status" value="1"/>
</dbReference>
<evidence type="ECO:0000313" key="2">
    <source>
        <dbReference type="Proteomes" id="UP000614410"/>
    </source>
</evidence>
<comment type="caution">
    <text evidence="1">The sequence shown here is derived from an EMBL/GenBank/DDBJ whole genome shotgun (WGS) entry which is preliminary data.</text>
</comment>